<gene>
    <name evidence="4" type="ORF">AYO20_09322</name>
</gene>
<dbReference type="PANTHER" id="PTHR48107:SF7">
    <property type="entry name" value="RE15974P"/>
    <property type="match status" value="1"/>
</dbReference>
<dbReference type="InterPro" id="IPR036291">
    <property type="entry name" value="NAD(P)-bd_dom_sf"/>
</dbReference>
<dbReference type="Proteomes" id="UP000185904">
    <property type="component" value="Unassembled WGS sequence"/>
</dbReference>
<accession>A0A178CIG6</accession>
<dbReference type="OrthoDB" id="47007at2759"/>
<dbReference type="InterPro" id="IPR021858">
    <property type="entry name" value="Fun_TF"/>
</dbReference>
<dbReference type="PANTHER" id="PTHR48107">
    <property type="entry name" value="NADPH-DEPENDENT ALDEHYDE REDUCTASE-LIKE PROTEIN, CHLOROPLASTIC-RELATED"/>
    <property type="match status" value="1"/>
</dbReference>
<evidence type="ECO:0000256" key="2">
    <source>
        <dbReference type="ARBA" id="ARBA00023002"/>
    </source>
</evidence>
<dbReference type="EMBL" id="LVCJ01000085">
    <property type="protein sequence ID" value="OAL28842.1"/>
    <property type="molecule type" value="Genomic_DNA"/>
</dbReference>
<dbReference type="InterPro" id="IPR002347">
    <property type="entry name" value="SDR_fam"/>
</dbReference>
<keyword evidence="2" id="KW-0560">Oxidoreductase</keyword>
<name>A0A178CIG6_9EURO</name>
<feature type="region of interest" description="Disordered" evidence="3">
    <location>
        <begin position="292"/>
        <end position="311"/>
    </location>
</feature>
<dbReference type="NCBIfam" id="NF009385">
    <property type="entry name" value="PRK12744.1"/>
    <property type="match status" value="1"/>
</dbReference>
<comment type="caution">
    <text evidence="4">The sequence shown here is derived from an EMBL/GenBank/DDBJ whole genome shotgun (WGS) entry which is preliminary data.</text>
</comment>
<dbReference type="GO" id="GO:0016614">
    <property type="term" value="F:oxidoreductase activity, acting on CH-OH group of donors"/>
    <property type="evidence" value="ECO:0007669"/>
    <property type="project" value="UniProtKB-ARBA"/>
</dbReference>
<dbReference type="SUPFAM" id="SSF51735">
    <property type="entry name" value="NAD(P)-binding Rossmann-fold domains"/>
    <property type="match status" value="1"/>
</dbReference>
<comment type="similarity">
    <text evidence="1">Belongs to the short-chain dehydrogenases/reductases (SDR) family.</text>
</comment>
<protein>
    <submittedName>
        <fullName evidence="4">Uncharacterized protein</fullName>
    </submittedName>
</protein>
<evidence type="ECO:0000256" key="1">
    <source>
        <dbReference type="ARBA" id="ARBA00006484"/>
    </source>
</evidence>
<dbReference type="GeneID" id="34592721"/>
<proteinExistence type="inferred from homology"/>
<reference evidence="4 5" key="1">
    <citation type="submission" date="2016-03" db="EMBL/GenBank/DDBJ databases">
        <title>The draft genome sequence of Fonsecaea nubica causative agent of cutaneous subcutaneous infection in human host.</title>
        <authorList>
            <person name="Costa F."/>
            <person name="Sybren D.H."/>
            <person name="Raittz R.T."/>
            <person name="Weiss V.A."/>
            <person name="Leao A.C."/>
            <person name="Gomes R."/>
            <person name="De Souza E.M."/>
            <person name="Pedrosa F.O."/>
            <person name="Steffens M.B."/>
            <person name="Bombassaro A."/>
            <person name="Tadra-Sfeir M.Z."/>
            <person name="Moreno L.F."/>
            <person name="Najafzadeh M.J."/>
            <person name="Felipe M.S."/>
            <person name="Teixeira M."/>
            <person name="Sun J."/>
            <person name="Xi L."/>
            <person name="Castro M.A."/>
            <person name="Vicente V.A."/>
        </authorList>
    </citation>
    <scope>NUCLEOTIDE SEQUENCE [LARGE SCALE GENOMIC DNA]</scope>
    <source>
        <strain evidence="4 5">CBS 269.64</strain>
    </source>
</reference>
<dbReference type="Pfam" id="PF11951">
    <property type="entry name" value="Fungal_trans_2"/>
    <property type="match status" value="1"/>
</dbReference>
<evidence type="ECO:0000313" key="5">
    <source>
        <dbReference type="Proteomes" id="UP000185904"/>
    </source>
</evidence>
<evidence type="ECO:0000256" key="3">
    <source>
        <dbReference type="SAM" id="MobiDB-lite"/>
    </source>
</evidence>
<dbReference type="PRINTS" id="PR00081">
    <property type="entry name" value="GDHRDH"/>
</dbReference>
<keyword evidence="5" id="KW-1185">Reference proteome</keyword>
<dbReference type="RefSeq" id="XP_022496385.1">
    <property type="nucleotide sequence ID" value="XM_022647593.1"/>
</dbReference>
<evidence type="ECO:0000313" key="4">
    <source>
        <dbReference type="EMBL" id="OAL28842.1"/>
    </source>
</evidence>
<feature type="region of interest" description="Disordered" evidence="3">
    <location>
        <begin position="326"/>
        <end position="354"/>
    </location>
</feature>
<sequence length="566" mass="61425">MSLSGKTTLITGGGKNLGALIATLFAAEGSNLALHYNSASTQKAAETLAADLSSKHKDIKVKIYQGDLTTATSVEKLFKSVAADFGPQLDIVINTVGMVLKKPLVEISEKEYDTMFAINSKAAFFITQEAAKRVSDGGKIINTVTSLLAAYAPSYTSYQGSKSPVEWFTKGLSKELMPRGISVNAVAPGPMDTPFFYGQESPEAVAFHKSNAIGGRLTDIKDIAPIYKFLCTEGAWINDHVFCVSPVSPNPAKENMVRPLLTFIDAGPLEEAQAQRMRREIRSHVARVVVSRHQSCRSTQRPPHKKRRGELNPTWDLCLDSLVDPSASQKEESEEQSEDRVPSPPPVPATASNDRRLLAGPSAASMIPASKSPIYHHPLVSVVLDNYLKHLAVAVPELDGDSRSVLLQTSWFPMVLSSPIIFQVIVLFSASHYAARQHDMTLAETILFLKQCAISGIAQALSPASKKGMVYRDEIIAAVAKMASYEAIFGDEGAYHCHMDAVKRMLEERGGLAALGLEGFLSRLLVFIDTNSAFLLNAPLHLNGSSLPKLANQFIMPNPSRFVGEV</sequence>
<dbReference type="AlphaFoldDB" id="A0A178CIG6"/>
<dbReference type="Gene3D" id="3.40.50.720">
    <property type="entry name" value="NAD(P)-binding Rossmann-like Domain"/>
    <property type="match status" value="1"/>
</dbReference>
<organism evidence="4 5">
    <name type="scientific">Fonsecaea nubica</name>
    <dbReference type="NCBI Taxonomy" id="856822"/>
    <lineage>
        <taxon>Eukaryota</taxon>
        <taxon>Fungi</taxon>
        <taxon>Dikarya</taxon>
        <taxon>Ascomycota</taxon>
        <taxon>Pezizomycotina</taxon>
        <taxon>Eurotiomycetes</taxon>
        <taxon>Chaetothyriomycetidae</taxon>
        <taxon>Chaetothyriales</taxon>
        <taxon>Herpotrichiellaceae</taxon>
        <taxon>Fonsecaea</taxon>
    </lineage>
</organism>
<dbReference type="Pfam" id="PF13561">
    <property type="entry name" value="adh_short_C2"/>
    <property type="match status" value="1"/>
</dbReference>